<comment type="caution">
    <text evidence="1">The sequence shown here is derived from an EMBL/GenBank/DDBJ whole genome shotgun (WGS) entry which is preliminary data.</text>
</comment>
<organism evidence="1 2">
    <name type="scientific">Choristoneura fumiferana</name>
    <name type="common">Spruce budworm moth</name>
    <name type="synonym">Archips fumiferana</name>
    <dbReference type="NCBI Taxonomy" id="7141"/>
    <lineage>
        <taxon>Eukaryota</taxon>
        <taxon>Metazoa</taxon>
        <taxon>Ecdysozoa</taxon>
        <taxon>Arthropoda</taxon>
        <taxon>Hexapoda</taxon>
        <taxon>Insecta</taxon>
        <taxon>Pterygota</taxon>
        <taxon>Neoptera</taxon>
        <taxon>Endopterygota</taxon>
        <taxon>Lepidoptera</taxon>
        <taxon>Glossata</taxon>
        <taxon>Ditrysia</taxon>
        <taxon>Tortricoidea</taxon>
        <taxon>Tortricidae</taxon>
        <taxon>Tortricinae</taxon>
        <taxon>Choristoneura</taxon>
    </lineage>
</organism>
<proteinExistence type="predicted"/>
<accession>A0ACC0KPG7</accession>
<sequence length="146" mass="15762">MPSDSENAIELTPSPCPNIIPVQLGLRNDVIALEATVGSNVETALPRRRLTPRKGRSTRPATRTAPATSDSDPTHDVCPPALDNQASNQVVKEKVKKSKMLHELTPDEPEEKRAKGVIGCCSICLEEFGRADPAKDIQKRRAGSIG</sequence>
<name>A0ACC0KPG7_CHOFU</name>
<protein>
    <submittedName>
        <fullName evidence="1">Uncharacterized protein</fullName>
    </submittedName>
</protein>
<gene>
    <name evidence="1" type="ORF">MSG28_010977</name>
</gene>
<reference evidence="1 2" key="1">
    <citation type="journal article" date="2022" name="Genome Biol. Evol.">
        <title>The Spruce Budworm Genome: Reconstructing the Evolutionary History of Antifreeze Proteins.</title>
        <authorList>
            <person name="Beliveau C."/>
            <person name="Gagne P."/>
            <person name="Picq S."/>
            <person name="Vernygora O."/>
            <person name="Keeling C.I."/>
            <person name="Pinkney K."/>
            <person name="Doucet D."/>
            <person name="Wen F."/>
            <person name="Johnston J.S."/>
            <person name="Maaroufi H."/>
            <person name="Boyle B."/>
            <person name="Laroche J."/>
            <person name="Dewar K."/>
            <person name="Juretic N."/>
            <person name="Blackburn G."/>
            <person name="Nisole A."/>
            <person name="Brunet B."/>
            <person name="Brandao M."/>
            <person name="Lumley L."/>
            <person name="Duan J."/>
            <person name="Quan G."/>
            <person name="Lucarotti C.J."/>
            <person name="Roe A.D."/>
            <person name="Sperling F.A.H."/>
            <person name="Levesque R.C."/>
            <person name="Cusson M."/>
        </authorList>
    </citation>
    <scope>NUCLEOTIDE SEQUENCE [LARGE SCALE GENOMIC DNA]</scope>
    <source>
        <strain evidence="1">Glfc:IPQL:Cfum</strain>
    </source>
</reference>
<evidence type="ECO:0000313" key="2">
    <source>
        <dbReference type="Proteomes" id="UP001064048"/>
    </source>
</evidence>
<dbReference type="Proteomes" id="UP001064048">
    <property type="component" value="Chromosome 18"/>
</dbReference>
<keyword evidence="2" id="KW-1185">Reference proteome</keyword>
<dbReference type="EMBL" id="CM046118">
    <property type="protein sequence ID" value="KAI8438476.1"/>
    <property type="molecule type" value="Genomic_DNA"/>
</dbReference>
<evidence type="ECO:0000313" key="1">
    <source>
        <dbReference type="EMBL" id="KAI8438476.1"/>
    </source>
</evidence>